<dbReference type="GO" id="GO:0003755">
    <property type="term" value="F:peptidyl-prolyl cis-trans isomerase activity"/>
    <property type="evidence" value="ECO:0007669"/>
    <property type="project" value="UniProtKB-KW"/>
</dbReference>
<organism evidence="12">
    <name type="scientific">Drosophila melanogaster</name>
    <name type="common">Fruit fly</name>
    <dbReference type="NCBI Taxonomy" id="7227"/>
    <lineage>
        <taxon>Eukaryota</taxon>
        <taxon>Metazoa</taxon>
        <taxon>Ecdysozoa</taxon>
        <taxon>Arthropoda</taxon>
        <taxon>Hexapoda</taxon>
        <taxon>Insecta</taxon>
        <taxon>Pterygota</taxon>
        <taxon>Neoptera</taxon>
        <taxon>Endopterygota</taxon>
        <taxon>Diptera</taxon>
        <taxon>Brachycera</taxon>
        <taxon>Muscomorpha</taxon>
        <taxon>Ephydroidea</taxon>
        <taxon>Drosophilidae</taxon>
        <taxon>Drosophila</taxon>
        <taxon>Sophophora</taxon>
    </lineage>
</organism>
<keyword evidence="7 10" id="KW-0413">Isomerase</keyword>
<dbReference type="Pfam" id="PF03095">
    <property type="entry name" value="PTPA"/>
    <property type="match status" value="1"/>
</dbReference>
<evidence type="ECO:0000256" key="9">
    <source>
        <dbReference type="ARBA" id="ARBA00044820"/>
    </source>
</evidence>
<comment type="subcellular location">
    <subcellularLocation>
        <location evidence="2 10">Cytoplasm</location>
    </subcellularLocation>
</comment>
<proteinExistence type="evidence at transcript level"/>
<dbReference type="VEuPathDB" id="VectorBase:FBgn0016698"/>
<dbReference type="InterPro" id="IPR043170">
    <property type="entry name" value="PTPA_C_lid"/>
</dbReference>
<dbReference type="HOGENOM" id="CLU_030733_5_1_1"/>
<dbReference type="EMBL" id="BT120086">
    <property type="protein sequence ID" value="ADB04943.1"/>
    <property type="molecule type" value="mRNA"/>
</dbReference>
<evidence type="ECO:0000256" key="3">
    <source>
        <dbReference type="ARBA" id="ARBA00011019"/>
    </source>
</evidence>
<feature type="region of interest" description="Disordered" evidence="11">
    <location>
        <begin position="421"/>
        <end position="476"/>
    </location>
</feature>
<dbReference type="InterPro" id="IPR037218">
    <property type="entry name" value="PTPA_sf"/>
</dbReference>
<dbReference type="InterPro" id="IPR004327">
    <property type="entry name" value="Phstyr_phstse_ac"/>
</dbReference>
<reference evidence="12" key="1">
    <citation type="submission" date="2010-01" db="EMBL/GenBank/DDBJ databases">
        <authorList>
            <person name="Carlson J."/>
            <person name="Booth B."/>
            <person name="Frise E."/>
            <person name="Sandler J."/>
            <person name="Wan K."/>
            <person name="Yu C."/>
            <person name="Celniker S."/>
        </authorList>
    </citation>
    <scope>NUCLEOTIDE SEQUENCE</scope>
</reference>
<evidence type="ECO:0000256" key="7">
    <source>
        <dbReference type="ARBA" id="ARBA00023235"/>
    </source>
</evidence>
<dbReference type="SUPFAM" id="SSF140984">
    <property type="entry name" value="PTPA-like"/>
    <property type="match status" value="1"/>
</dbReference>
<keyword evidence="5 10" id="KW-0963">Cytoplasm</keyword>
<evidence type="ECO:0000313" key="12">
    <source>
        <dbReference type="EMBL" id="ADB04943.1"/>
    </source>
</evidence>
<accession>D2NUE3</accession>
<dbReference type="EC" id="5.2.1.8" evidence="4 10"/>
<evidence type="ECO:0000256" key="10">
    <source>
        <dbReference type="RuleBase" id="RU361210"/>
    </source>
</evidence>
<dbReference type="PANTHER" id="PTHR10012">
    <property type="entry name" value="SERINE/THREONINE-PROTEIN PHOSPHATASE 2A REGULATORY SUBUNIT B"/>
    <property type="match status" value="1"/>
</dbReference>
<comment type="catalytic activity">
    <reaction evidence="1 10">
        <text>[protein]-peptidylproline (omega=180) = [protein]-peptidylproline (omega=0)</text>
        <dbReference type="Rhea" id="RHEA:16237"/>
        <dbReference type="Rhea" id="RHEA-COMP:10747"/>
        <dbReference type="Rhea" id="RHEA-COMP:10748"/>
        <dbReference type="ChEBI" id="CHEBI:83833"/>
        <dbReference type="ChEBI" id="CHEBI:83834"/>
        <dbReference type="EC" id="5.2.1.8"/>
    </reaction>
</comment>
<feature type="non-terminal residue" evidence="12">
    <location>
        <position position="1"/>
    </location>
</feature>
<dbReference type="FunFam" id="1.20.120.1150:FF:000002">
    <property type="entry name" value="Serine/threonine-protein phosphatase 2A activator"/>
    <property type="match status" value="1"/>
</dbReference>
<dbReference type="CDD" id="cd04087">
    <property type="entry name" value="PTPA"/>
    <property type="match status" value="1"/>
</dbReference>
<evidence type="ECO:0000256" key="2">
    <source>
        <dbReference type="ARBA" id="ARBA00004496"/>
    </source>
</evidence>
<sequence>TLKTAIGDGIGMLNLRTLMFGGTRMWKGSVNSLYIWSYLVMSLLRSRRKRGRCPQNNKQNVTPDQNSFKLKLNNETTIMASGINQAAGKLPAIAKKVQNLGDMGVWQKSRAFHDLIGYINGTSSAIQGIKTTDEIFESEMLKKLLRLFDALEKLVEQNPPLEQPQRFGNKAYRDWAQAMRELLPELLEQLLPDDKKRYQVELGQYLTESFGNATRIDYGTGHELSFLFFLCSLFKAEILQERDIVSAALRLFNRYLELARQLQRTYNMEPAGSQGVWSLDDFQFVPFIWGSAQLAVKSPFDPSKFVDEAIITEYKDHFMFISCIDYICKVKTGHFGEHSNQLWSITDVPTWAKINAGLVKMYQKEILSKFPVIQHVYFGELMTFEPVSSGTTLSNARLGHVAPPPSKRICIGTPNLVPPVPVATAPPPPAESLSIEQNVGDSSSESSDNSVVLRPSTSSSSLVAAAEGSGDKPSKE</sequence>
<evidence type="ECO:0000256" key="1">
    <source>
        <dbReference type="ARBA" id="ARBA00000971"/>
    </source>
</evidence>
<protein>
    <recommendedName>
        <fullName evidence="8 10">Serine/threonine-protein phosphatase 2A activator</fullName>
        <ecNumber evidence="4 10">5.2.1.8</ecNumber>
    </recommendedName>
    <alternativeName>
        <fullName evidence="9 10">Phosphotyrosyl phosphatase activator</fullName>
    </alternativeName>
</protein>
<evidence type="ECO:0000256" key="5">
    <source>
        <dbReference type="ARBA" id="ARBA00022490"/>
    </source>
</evidence>
<evidence type="ECO:0000256" key="6">
    <source>
        <dbReference type="ARBA" id="ARBA00023110"/>
    </source>
</evidence>
<dbReference type="AlphaFoldDB" id="D2NUE3"/>
<comment type="similarity">
    <text evidence="3 10">Belongs to the PTPA-type PPIase family.</text>
</comment>
<evidence type="ECO:0000256" key="11">
    <source>
        <dbReference type="SAM" id="MobiDB-lite"/>
    </source>
</evidence>
<dbReference type="Bgee" id="FBgn0016698">
    <property type="expression patterns" value="Expressed in adult middle midgut class II enteroendocrine cell in adult midgut (Drosophila) and 97 other cell types or tissues"/>
</dbReference>
<evidence type="ECO:0000256" key="8">
    <source>
        <dbReference type="ARBA" id="ARBA00044786"/>
    </source>
</evidence>
<keyword evidence="6 10" id="KW-0697">Rotamase</keyword>
<feature type="compositionally biased region" description="Low complexity" evidence="11">
    <location>
        <begin position="441"/>
        <end position="466"/>
    </location>
</feature>
<comment type="function">
    <text evidence="10">PPIases accelerate the folding of proteins. It catalyzes the cis-trans isomerization of proline imidic peptide bonds in oligopeptides.</text>
</comment>
<name>D2NUE3_DROME</name>
<dbReference type="GO" id="GO:0005737">
    <property type="term" value="C:cytoplasm"/>
    <property type="evidence" value="ECO:0007669"/>
    <property type="project" value="UniProtKB-SubCell"/>
</dbReference>
<dbReference type="OrthoDB" id="16120at2759"/>
<gene>
    <name evidence="12" type="primary">Ptpa-RA</name>
</gene>
<feature type="compositionally biased region" description="Pro residues" evidence="11">
    <location>
        <begin position="421"/>
        <end position="430"/>
    </location>
</feature>
<dbReference type="GO" id="GO:0019211">
    <property type="term" value="F:phosphatase activator activity"/>
    <property type="evidence" value="ECO:0007669"/>
    <property type="project" value="InterPro"/>
</dbReference>
<dbReference type="PANTHER" id="PTHR10012:SF0">
    <property type="entry name" value="SERINE_THREONINE-PROTEIN PHOSPHATASE 2A ACTIVATOR"/>
    <property type="match status" value="1"/>
</dbReference>
<dbReference type="ExpressionAtlas" id="D2NUE3">
    <property type="expression patterns" value="baseline and differential"/>
</dbReference>
<dbReference type="Gene3D" id="1.20.120.1150">
    <property type="match status" value="1"/>
</dbReference>
<evidence type="ECO:0000256" key="4">
    <source>
        <dbReference type="ARBA" id="ARBA00013194"/>
    </source>
</evidence>